<evidence type="ECO:0000313" key="1">
    <source>
        <dbReference type="EMBL" id="MFC3763024.1"/>
    </source>
</evidence>
<dbReference type="Proteomes" id="UP001595699">
    <property type="component" value="Unassembled WGS sequence"/>
</dbReference>
<accession>A0ABV7YDZ9</accession>
<evidence type="ECO:0000313" key="2">
    <source>
        <dbReference type="Proteomes" id="UP001595699"/>
    </source>
</evidence>
<dbReference type="RefSeq" id="WP_205119890.1">
    <property type="nucleotide sequence ID" value="NZ_JAFBCM010000001.1"/>
</dbReference>
<dbReference type="EMBL" id="JBHRZH010000017">
    <property type="protein sequence ID" value="MFC3763024.1"/>
    <property type="molecule type" value="Genomic_DNA"/>
</dbReference>
<dbReference type="Pfam" id="PF18959">
    <property type="entry name" value="DUF5701"/>
    <property type="match status" value="1"/>
</dbReference>
<keyword evidence="2" id="KW-1185">Reference proteome</keyword>
<sequence length="214" mass="23640">MFDAALEFDRQVRVLDELDYPALAGLTPEAFTDLVTPLREKAVARTHEEPTRERVPFLLVLAPGMVRPEQTVPHLTLAGKAKSGVIDRHFKEGELKNFVPIEGLPVPTTGAYLAFGIDRGPEFLNVTPDEAMPTIAERGRTPLTMEEGIAFATLFPESLEPNNCWMMPGSRCGDRRVPAVWISDKAPKLGWCWAGNRHTWLGIASCADRVTTSS</sequence>
<comment type="caution">
    <text evidence="1">The sequence shown here is derived from an EMBL/GenBank/DDBJ whole genome shotgun (WGS) entry which is preliminary data.</text>
</comment>
<proteinExistence type="predicted"/>
<dbReference type="InterPro" id="IPR043755">
    <property type="entry name" value="DUF5701"/>
</dbReference>
<gene>
    <name evidence="1" type="ORF">ACFOUW_19440</name>
</gene>
<name>A0ABV7YDZ9_9ACTN</name>
<protein>
    <submittedName>
        <fullName evidence="1">DUF5701 family protein</fullName>
    </submittedName>
</protein>
<reference evidence="2" key="1">
    <citation type="journal article" date="2019" name="Int. J. Syst. Evol. Microbiol.">
        <title>The Global Catalogue of Microorganisms (GCM) 10K type strain sequencing project: providing services to taxonomists for standard genome sequencing and annotation.</title>
        <authorList>
            <consortium name="The Broad Institute Genomics Platform"/>
            <consortium name="The Broad Institute Genome Sequencing Center for Infectious Disease"/>
            <person name="Wu L."/>
            <person name="Ma J."/>
        </authorList>
    </citation>
    <scope>NUCLEOTIDE SEQUENCE [LARGE SCALE GENOMIC DNA]</scope>
    <source>
        <strain evidence="2">CGMCC 4.7241</strain>
    </source>
</reference>
<organism evidence="1 2">
    <name type="scientific">Tenggerimyces flavus</name>
    <dbReference type="NCBI Taxonomy" id="1708749"/>
    <lineage>
        <taxon>Bacteria</taxon>
        <taxon>Bacillati</taxon>
        <taxon>Actinomycetota</taxon>
        <taxon>Actinomycetes</taxon>
        <taxon>Propionibacteriales</taxon>
        <taxon>Nocardioidaceae</taxon>
        <taxon>Tenggerimyces</taxon>
    </lineage>
</organism>